<comment type="caution">
    <text evidence="2">The sequence shown here is derived from an EMBL/GenBank/DDBJ whole genome shotgun (WGS) entry which is preliminary data.</text>
</comment>
<reference evidence="2 3" key="1">
    <citation type="submission" date="2024-10" db="EMBL/GenBank/DDBJ databases">
        <title>The Natural Products Discovery Center: Release of the First 8490 Sequenced Strains for Exploring Actinobacteria Biosynthetic Diversity.</title>
        <authorList>
            <person name="Kalkreuter E."/>
            <person name="Kautsar S.A."/>
            <person name="Yang D."/>
            <person name="Bader C.D."/>
            <person name="Teijaro C.N."/>
            <person name="Fluegel L."/>
            <person name="Davis C.M."/>
            <person name="Simpson J.R."/>
            <person name="Lauterbach L."/>
            <person name="Steele A.D."/>
            <person name="Gui C."/>
            <person name="Meng S."/>
            <person name="Li G."/>
            <person name="Viehrig K."/>
            <person name="Ye F."/>
            <person name="Su P."/>
            <person name="Kiefer A.F."/>
            <person name="Nichols A."/>
            <person name="Cepeda A.J."/>
            <person name="Yan W."/>
            <person name="Fan B."/>
            <person name="Jiang Y."/>
            <person name="Adhikari A."/>
            <person name="Zheng C.-J."/>
            <person name="Schuster L."/>
            <person name="Cowan T.M."/>
            <person name="Smanski M.J."/>
            <person name="Chevrette M.G."/>
            <person name="De Carvalho L.P.S."/>
            <person name="Shen B."/>
        </authorList>
    </citation>
    <scope>NUCLEOTIDE SEQUENCE [LARGE SCALE GENOMIC DNA]</scope>
    <source>
        <strain evidence="2 3">NPDC001281</strain>
    </source>
</reference>
<gene>
    <name evidence="2" type="ORF">ACFY05_07465</name>
</gene>
<organism evidence="2 3">
    <name type="scientific">Microtetraspora fusca</name>
    <dbReference type="NCBI Taxonomy" id="1997"/>
    <lineage>
        <taxon>Bacteria</taxon>
        <taxon>Bacillati</taxon>
        <taxon>Actinomycetota</taxon>
        <taxon>Actinomycetes</taxon>
        <taxon>Streptosporangiales</taxon>
        <taxon>Streptosporangiaceae</taxon>
        <taxon>Microtetraspora</taxon>
    </lineage>
</organism>
<evidence type="ECO:0000313" key="2">
    <source>
        <dbReference type="EMBL" id="MFF4772682.1"/>
    </source>
</evidence>
<dbReference type="Proteomes" id="UP001602119">
    <property type="component" value="Unassembled WGS sequence"/>
</dbReference>
<keyword evidence="3" id="KW-1185">Reference proteome</keyword>
<feature type="region of interest" description="Disordered" evidence="1">
    <location>
        <begin position="1"/>
        <end position="38"/>
    </location>
</feature>
<name>A0ABW6V263_MICFU</name>
<dbReference type="RefSeq" id="WP_387341121.1">
    <property type="nucleotide sequence ID" value="NZ_JBIAXI010000004.1"/>
</dbReference>
<dbReference type="EMBL" id="JBIAXI010000004">
    <property type="protein sequence ID" value="MFF4772682.1"/>
    <property type="molecule type" value="Genomic_DNA"/>
</dbReference>
<evidence type="ECO:0000313" key="3">
    <source>
        <dbReference type="Proteomes" id="UP001602119"/>
    </source>
</evidence>
<sequence>MEGVDRAGPAPGRHEFTGRPVADGCESELRGRGQRPLPAHADALTSAGTTTGILQYAARRPRNLGRRCPRPH</sequence>
<accession>A0ABW6V263</accession>
<evidence type="ECO:0000256" key="1">
    <source>
        <dbReference type="SAM" id="MobiDB-lite"/>
    </source>
</evidence>
<protein>
    <submittedName>
        <fullName evidence="2">Uncharacterized protein</fullName>
    </submittedName>
</protein>
<proteinExistence type="predicted"/>